<dbReference type="InterPro" id="IPR011044">
    <property type="entry name" value="Quino_amine_DH_bsu"/>
</dbReference>
<dbReference type="Gene3D" id="2.60.40.10">
    <property type="entry name" value="Immunoglobulins"/>
    <property type="match status" value="1"/>
</dbReference>
<name>A0A1I4ULQ5_9FLAO</name>
<evidence type="ECO:0000313" key="2">
    <source>
        <dbReference type="Proteomes" id="UP000182961"/>
    </source>
</evidence>
<gene>
    <name evidence="1" type="ORF">SAMN05444143_103219</name>
</gene>
<sequence length="606" mass="66692">MKNNFFAALFVLLTLLACDKDESSSSKGDLYVKVFMNNGFSKFPAKGVSVFTVPPTKQVTTDEFGGAILKDIDVASYEVYANLDGYGSGKTAVRVSANSLEEAEILIEQGVKTGFTPEITQILPSLPASFSLNEKIVFSFDVRDSDSKASDITVVISSNLDGKLLETRPDASNNVKFETTKLTRGKHIVTVTATDKDKYFTTKTIEVATIAPSSITLESAIPNSGNVELKWQKYTSTDFKKYEVLRSLNKDSEGEVIETFSSADITTFLDKLPPFANEVFYYVRVSNNENYSRNSNKLNVLEPAGKIYNYSITDAVHHPSEPIVYIVDNAAHKLRAINYKTNQEIDNVSIDATVGKIDIGNNGFGLEIYVPNENGFIKVYNANTLNLVTSINTGLATRCVVTNGHGYLVASVKPSPWWEQPIRTYSRSTGINISGNGDFDGDYIRFIPNSDKIITITTSISPVDMEYLELDSNGKILSHVDDKYHGDHPLDANIFRISSNGEFVITGSVGAVYSASSSMIYKGMVDRGALFFSDFAFGNNGNTIYAGTSNRPSLQIIKYPSLTRDNEILLKGYPKFLFNFKGDIISLSRTSQNGSEGYAFEIVNIN</sequence>
<organism evidence="1 2">
    <name type="scientific">Flavobacterium succinicans</name>
    <dbReference type="NCBI Taxonomy" id="29536"/>
    <lineage>
        <taxon>Bacteria</taxon>
        <taxon>Pseudomonadati</taxon>
        <taxon>Bacteroidota</taxon>
        <taxon>Flavobacteriia</taxon>
        <taxon>Flavobacteriales</taxon>
        <taxon>Flavobacteriaceae</taxon>
        <taxon>Flavobacterium</taxon>
    </lineage>
</organism>
<dbReference type="Proteomes" id="UP000182961">
    <property type="component" value="Unassembled WGS sequence"/>
</dbReference>
<dbReference type="RefSeq" id="WP_024980958.1">
    <property type="nucleotide sequence ID" value="NZ_CBCRUM010000002.1"/>
</dbReference>
<dbReference type="InterPro" id="IPR013783">
    <property type="entry name" value="Ig-like_fold"/>
</dbReference>
<dbReference type="eggNOG" id="COG3391">
    <property type="taxonomic scope" value="Bacteria"/>
</dbReference>
<accession>A0A1I4ULQ5</accession>
<keyword evidence="2" id="KW-1185">Reference proteome</keyword>
<proteinExistence type="predicted"/>
<dbReference type="SUPFAM" id="SSF50969">
    <property type="entry name" value="YVTN repeat-like/Quinoprotein amine dehydrogenase"/>
    <property type="match status" value="1"/>
</dbReference>
<dbReference type="PROSITE" id="PS51257">
    <property type="entry name" value="PROKAR_LIPOPROTEIN"/>
    <property type="match status" value="1"/>
</dbReference>
<evidence type="ECO:0000313" key="1">
    <source>
        <dbReference type="EMBL" id="SFM89633.1"/>
    </source>
</evidence>
<dbReference type="AlphaFoldDB" id="A0A1I4ULQ5"/>
<dbReference type="EMBL" id="FOUT01000003">
    <property type="protein sequence ID" value="SFM89633.1"/>
    <property type="molecule type" value="Genomic_DNA"/>
</dbReference>
<protein>
    <submittedName>
        <fullName evidence="1">Uncharacterized protein</fullName>
    </submittedName>
</protein>
<reference evidence="2" key="1">
    <citation type="submission" date="2016-10" db="EMBL/GenBank/DDBJ databases">
        <authorList>
            <person name="Varghese N."/>
            <person name="Submissions S."/>
        </authorList>
    </citation>
    <scope>NUCLEOTIDE SEQUENCE [LARGE SCALE GENOMIC DNA]</scope>
    <source>
        <strain evidence="2">DSM 4002</strain>
    </source>
</reference>